<dbReference type="Proteomes" id="UP001632038">
    <property type="component" value="Unassembled WGS sequence"/>
</dbReference>
<dbReference type="EMBL" id="JAVIJP010000100">
    <property type="protein sequence ID" value="KAL3615451.1"/>
    <property type="molecule type" value="Genomic_DNA"/>
</dbReference>
<dbReference type="Pfam" id="PF21737">
    <property type="entry name" value="DUF6865"/>
    <property type="match status" value="1"/>
</dbReference>
<organism evidence="1 2">
    <name type="scientific">Castilleja foliolosa</name>
    <dbReference type="NCBI Taxonomy" id="1961234"/>
    <lineage>
        <taxon>Eukaryota</taxon>
        <taxon>Viridiplantae</taxon>
        <taxon>Streptophyta</taxon>
        <taxon>Embryophyta</taxon>
        <taxon>Tracheophyta</taxon>
        <taxon>Spermatophyta</taxon>
        <taxon>Magnoliopsida</taxon>
        <taxon>eudicotyledons</taxon>
        <taxon>Gunneridae</taxon>
        <taxon>Pentapetalae</taxon>
        <taxon>asterids</taxon>
        <taxon>lamiids</taxon>
        <taxon>Lamiales</taxon>
        <taxon>Orobanchaceae</taxon>
        <taxon>Pedicularideae</taxon>
        <taxon>Castillejinae</taxon>
        <taxon>Castilleja</taxon>
    </lineage>
</organism>
<dbReference type="InterPro" id="IPR049198">
    <property type="entry name" value="DUF6865"/>
</dbReference>
<dbReference type="AlphaFoldDB" id="A0ABD3BEH2"/>
<evidence type="ECO:0000313" key="2">
    <source>
        <dbReference type="Proteomes" id="UP001632038"/>
    </source>
</evidence>
<proteinExistence type="predicted"/>
<name>A0ABD3BEH2_9LAMI</name>
<reference evidence="2" key="1">
    <citation type="journal article" date="2024" name="IScience">
        <title>Strigolactones Initiate the Formation of Haustorium-like Structures in Castilleja.</title>
        <authorList>
            <person name="Buerger M."/>
            <person name="Peterson D."/>
            <person name="Chory J."/>
        </authorList>
    </citation>
    <scope>NUCLEOTIDE SEQUENCE [LARGE SCALE GENOMIC DNA]</scope>
</reference>
<protein>
    <submittedName>
        <fullName evidence="1">Uncharacterized protein</fullName>
    </submittedName>
</protein>
<accession>A0ABD3BEH2</accession>
<dbReference type="PANTHER" id="PTHR35282">
    <property type="entry name" value="F5D14.24 PROTEIN"/>
    <property type="match status" value="1"/>
</dbReference>
<gene>
    <name evidence="1" type="ORF">CASFOL_041112</name>
</gene>
<dbReference type="PANTHER" id="PTHR35282:SF2">
    <property type="entry name" value="F5D14.24 PROTEIN"/>
    <property type="match status" value="1"/>
</dbReference>
<comment type="caution">
    <text evidence="1">The sequence shown here is derived from an EMBL/GenBank/DDBJ whole genome shotgun (WGS) entry which is preliminary data.</text>
</comment>
<keyword evidence="2" id="KW-1185">Reference proteome</keyword>
<evidence type="ECO:0000313" key="1">
    <source>
        <dbReference type="EMBL" id="KAL3615451.1"/>
    </source>
</evidence>
<sequence length="83" mass="9163">MDNSQPCKGLTEAITRESLIAISYGLPEVDPTVDNLPKNVDDEKIVERIDCKGEEKYRSKLISISYSSPPEANGRPSPRELTG</sequence>